<feature type="domain" description="SH3b" evidence="2">
    <location>
        <begin position="323"/>
        <end position="368"/>
    </location>
</feature>
<dbReference type="InterPro" id="IPR003646">
    <property type="entry name" value="SH3-like_bac-type"/>
</dbReference>
<protein>
    <submittedName>
        <fullName evidence="4">Peptidase</fullName>
    </submittedName>
</protein>
<dbReference type="Pfam" id="PF13529">
    <property type="entry name" value="Peptidase_C39_2"/>
    <property type="match status" value="1"/>
</dbReference>
<accession>A0A8S5SSC4</accession>
<evidence type="ECO:0000313" key="4">
    <source>
        <dbReference type="EMBL" id="DAF53474.1"/>
    </source>
</evidence>
<evidence type="ECO:0000256" key="1">
    <source>
        <dbReference type="ARBA" id="ARBA00007553"/>
    </source>
</evidence>
<evidence type="ECO:0000259" key="3">
    <source>
        <dbReference type="Pfam" id="PF13529"/>
    </source>
</evidence>
<organism evidence="4">
    <name type="scientific">Siphoviridae sp. ct5wd11</name>
    <dbReference type="NCBI Taxonomy" id="2827781"/>
    <lineage>
        <taxon>Viruses</taxon>
        <taxon>Duplodnaviria</taxon>
        <taxon>Heunggongvirae</taxon>
        <taxon>Uroviricota</taxon>
        <taxon>Caudoviricetes</taxon>
    </lineage>
</organism>
<dbReference type="Gene3D" id="3.90.70.10">
    <property type="entry name" value="Cysteine proteinases"/>
    <property type="match status" value="1"/>
</dbReference>
<dbReference type="EMBL" id="BK032654">
    <property type="protein sequence ID" value="DAF53474.1"/>
    <property type="molecule type" value="Genomic_DNA"/>
</dbReference>
<evidence type="ECO:0000259" key="2">
    <source>
        <dbReference type="Pfam" id="PF08239"/>
    </source>
</evidence>
<comment type="similarity">
    <text evidence="1">Belongs to the N-acetylmuramoyl-L-alanine amidase 2 family.</text>
</comment>
<dbReference type="InterPro" id="IPR039564">
    <property type="entry name" value="Peptidase_C39-like"/>
</dbReference>
<dbReference type="Pfam" id="PF08239">
    <property type="entry name" value="SH3_3"/>
    <property type="match status" value="1"/>
</dbReference>
<sequence>MKEKLKNILKSKTKTISLITVILCSLSMLFSVYLEYDRTGQVDTNKISEAISTVVDEINKSSTEIPNLTETDEQSLEVQETESEGFEEQGIVAYEGSEKAPNIQLGEYAGLTYYSQLDNRWRSKMYSSVGNSSQTIGTSGCGPASAAMVVSSIKGNITPDQMAELYTKYGYRSANQGTYWSAFKWTADVFDIGYSECYKLDDVISKLKDNHYIIASCNQGLFTYGGHFIVLVGVEGDYIKVYDPYLYNGKFDVASRRGKATVSGNTVYVSIDNFRNYANYQKFFCFKNDRTDIKENTTTVVVTDNTTSNVNTVNYQVRITANGGLNIRTGASTSYARIGGYAKGSIVTILAESNGFGKTNLGWISLAYTSRDIGTLNIQNTVGNIKRLSRASILYSNSNLTGYKYNYKANTTITILQNISSNVDKVRVNVTGRIAYINNNNYINVTASKLQSVIRKTKACTLYSKSNLSGVRYQYKANTTVTVLQHINSYVDKVRVNATGRIAYINVNNYR</sequence>
<proteinExistence type="inferred from homology"/>
<feature type="domain" description="Peptidase C39-like" evidence="3">
    <location>
        <begin position="112"/>
        <end position="245"/>
    </location>
</feature>
<name>A0A8S5SSC4_9CAUD</name>
<reference evidence="4" key="1">
    <citation type="journal article" date="2021" name="Proc. Natl. Acad. Sci. U.S.A.">
        <title>A Catalog of Tens of Thousands of Viruses from Human Metagenomes Reveals Hidden Associations with Chronic Diseases.</title>
        <authorList>
            <person name="Tisza M.J."/>
            <person name="Buck C.B."/>
        </authorList>
    </citation>
    <scope>NUCLEOTIDE SEQUENCE</scope>
    <source>
        <strain evidence="4">Ct5wd11</strain>
    </source>
</reference>
<dbReference type="Gene3D" id="2.30.30.40">
    <property type="entry name" value="SH3 Domains"/>
    <property type="match status" value="1"/>
</dbReference>